<gene>
    <name evidence="2" type="ORF">J4H85_00565</name>
</gene>
<name>A0A939QIG2_9MICO</name>
<evidence type="ECO:0000313" key="3">
    <source>
        <dbReference type="Proteomes" id="UP000668403"/>
    </source>
</evidence>
<proteinExistence type="predicted"/>
<reference evidence="2" key="1">
    <citation type="submission" date="2021-03" db="EMBL/GenBank/DDBJ databases">
        <title>Leucobacter chromiisoli sp. nov., isolated from chromium-containing soil of chemical plant.</title>
        <authorList>
            <person name="Xu Z."/>
        </authorList>
    </citation>
    <scope>NUCLEOTIDE SEQUENCE</scope>
    <source>
        <strain evidence="2">K 70/01</strain>
    </source>
</reference>
<dbReference type="AlphaFoldDB" id="A0A939QIG2"/>
<keyword evidence="3" id="KW-1185">Reference proteome</keyword>
<keyword evidence="1" id="KW-0812">Transmembrane</keyword>
<keyword evidence="1" id="KW-0472">Membrane</keyword>
<dbReference type="Proteomes" id="UP000668403">
    <property type="component" value="Unassembled WGS sequence"/>
</dbReference>
<evidence type="ECO:0000313" key="2">
    <source>
        <dbReference type="EMBL" id="MBO2988491.1"/>
    </source>
</evidence>
<dbReference type="RefSeq" id="WP_208235893.1">
    <property type="nucleotide sequence ID" value="NZ_BAAAQU010000001.1"/>
</dbReference>
<protein>
    <submittedName>
        <fullName evidence="2">Uncharacterized protein</fullName>
    </submittedName>
</protein>
<comment type="caution">
    <text evidence="2">The sequence shown here is derived from an EMBL/GenBank/DDBJ whole genome shotgun (WGS) entry which is preliminary data.</text>
</comment>
<feature type="transmembrane region" description="Helical" evidence="1">
    <location>
        <begin position="29"/>
        <end position="52"/>
    </location>
</feature>
<dbReference type="EMBL" id="JAGFBF010000001">
    <property type="protein sequence ID" value="MBO2988491.1"/>
    <property type="molecule type" value="Genomic_DNA"/>
</dbReference>
<accession>A0A939QIG2</accession>
<sequence>MTEHEAYGSLEAAVPKEVAPETTGVRRSIAPAVAMGVAIAVAIAFAVGAVVLTGPSSPLTRDLPAMLPPSVQNADDFSHPAYALSMECDQEVRPIYGDDEITVWVGEQHGGFGATSDSDVFACMMVDVLDPEKPVTGGSATAPERFNTHGFGLSITSLGEIIVLPANAPLTKAEYGGMQARGDHVLVAPFGTSCDARTRIPTTNGLGALQLRPMCGT</sequence>
<keyword evidence="1" id="KW-1133">Transmembrane helix</keyword>
<evidence type="ECO:0000256" key="1">
    <source>
        <dbReference type="SAM" id="Phobius"/>
    </source>
</evidence>
<organism evidence="2 3">
    <name type="scientific">Leucobacter tardus</name>
    <dbReference type="NCBI Taxonomy" id="501483"/>
    <lineage>
        <taxon>Bacteria</taxon>
        <taxon>Bacillati</taxon>
        <taxon>Actinomycetota</taxon>
        <taxon>Actinomycetes</taxon>
        <taxon>Micrococcales</taxon>
        <taxon>Microbacteriaceae</taxon>
        <taxon>Leucobacter</taxon>
    </lineage>
</organism>